<reference evidence="2 3" key="1">
    <citation type="submission" date="2019-07" db="EMBL/GenBank/DDBJ databases">
        <title>Tepidimonas charontis SPSP-6 draft genome.</title>
        <authorList>
            <person name="Da Costa M.S."/>
            <person name="Froufe H.J.C."/>
            <person name="Egas C."/>
            <person name="Albuquerque L."/>
        </authorList>
    </citation>
    <scope>NUCLEOTIDE SEQUENCE [LARGE SCALE GENOMIC DNA]</scope>
    <source>
        <strain evidence="2 3">SPSP-6</strain>
    </source>
</reference>
<dbReference type="RefSeq" id="WP_144328841.1">
    <property type="nucleotide sequence ID" value="NZ_VJON01000033.1"/>
</dbReference>
<proteinExistence type="predicted"/>
<keyword evidence="3" id="KW-1185">Reference proteome</keyword>
<protein>
    <recommendedName>
        <fullName evidence="4">Transmembrane protein</fullName>
    </recommendedName>
</protein>
<dbReference type="Proteomes" id="UP000318294">
    <property type="component" value="Unassembled WGS sequence"/>
</dbReference>
<evidence type="ECO:0008006" key="4">
    <source>
        <dbReference type="Google" id="ProtNLM"/>
    </source>
</evidence>
<sequence>MTDPQHIDLSQDVVDLSCERPIFDVQERLYRQRYEQRRWLFWAAIAACVLMLGGFGAFAYSVMCWVWQHPDKTLDWHLLLLGSAMIVPPTLLMWMLMKSVFRADGRLEGNKTEPADGGVWSDLVREALSILRAWVDKKS</sequence>
<organism evidence="2 3">
    <name type="scientific">Tepidimonas charontis</name>
    <dbReference type="NCBI Taxonomy" id="2267262"/>
    <lineage>
        <taxon>Bacteria</taxon>
        <taxon>Pseudomonadati</taxon>
        <taxon>Pseudomonadota</taxon>
        <taxon>Betaproteobacteria</taxon>
        <taxon>Burkholderiales</taxon>
        <taxon>Tepidimonas</taxon>
    </lineage>
</organism>
<comment type="caution">
    <text evidence="2">The sequence shown here is derived from an EMBL/GenBank/DDBJ whole genome shotgun (WGS) entry which is preliminary data.</text>
</comment>
<keyword evidence="1" id="KW-0812">Transmembrane</keyword>
<dbReference type="EMBL" id="VJON01000033">
    <property type="protein sequence ID" value="TSE33055.1"/>
    <property type="molecule type" value="Genomic_DNA"/>
</dbReference>
<dbReference type="AlphaFoldDB" id="A0A554XB41"/>
<gene>
    <name evidence="2" type="ORF">Tchar_01936</name>
</gene>
<feature type="transmembrane region" description="Helical" evidence="1">
    <location>
        <begin position="39"/>
        <end position="68"/>
    </location>
</feature>
<dbReference type="OrthoDB" id="9919975at2"/>
<accession>A0A554XB41</accession>
<evidence type="ECO:0000313" key="2">
    <source>
        <dbReference type="EMBL" id="TSE33055.1"/>
    </source>
</evidence>
<keyword evidence="1" id="KW-0472">Membrane</keyword>
<evidence type="ECO:0000256" key="1">
    <source>
        <dbReference type="SAM" id="Phobius"/>
    </source>
</evidence>
<name>A0A554XB41_9BURK</name>
<keyword evidence="1" id="KW-1133">Transmembrane helix</keyword>
<feature type="transmembrane region" description="Helical" evidence="1">
    <location>
        <begin position="74"/>
        <end position="96"/>
    </location>
</feature>
<evidence type="ECO:0000313" key="3">
    <source>
        <dbReference type="Proteomes" id="UP000318294"/>
    </source>
</evidence>